<proteinExistence type="predicted"/>
<comment type="caution">
    <text evidence="6">The sequence shown here is derived from an EMBL/GenBank/DDBJ whole genome shotgun (WGS) entry which is preliminary data.</text>
</comment>
<dbReference type="CDD" id="cd01335">
    <property type="entry name" value="Radical_SAM"/>
    <property type="match status" value="1"/>
</dbReference>
<keyword evidence="2" id="KW-0479">Metal-binding</keyword>
<keyword evidence="7" id="KW-1185">Reference proteome</keyword>
<feature type="domain" description="Radical SAM core" evidence="5">
    <location>
        <begin position="117"/>
        <end position="352"/>
    </location>
</feature>
<dbReference type="InterPro" id="IPR058240">
    <property type="entry name" value="rSAM_sf"/>
</dbReference>
<organism evidence="6 7">
    <name type="scientific">Nocardia transvalensis</name>
    <dbReference type="NCBI Taxonomy" id="37333"/>
    <lineage>
        <taxon>Bacteria</taxon>
        <taxon>Bacillati</taxon>
        <taxon>Actinomycetota</taxon>
        <taxon>Actinomycetes</taxon>
        <taxon>Mycobacteriales</taxon>
        <taxon>Nocardiaceae</taxon>
        <taxon>Nocardia</taxon>
    </lineage>
</organism>
<dbReference type="PROSITE" id="PS51918">
    <property type="entry name" value="RADICAL_SAM"/>
    <property type="match status" value="1"/>
</dbReference>
<dbReference type="SUPFAM" id="SSF102114">
    <property type="entry name" value="Radical SAM enzymes"/>
    <property type="match status" value="1"/>
</dbReference>
<sequence length="460" mass="50315">MSTTTVVEAAHHYLDADPGLAALFTAVTDHAPADAAVRRALACHLAAPHTPAVDLAADLGGDLEAVRKAYRFARTNAQVAALTGSWFYPHRMRWAFAARTVAEWQRRPEVPAAILDNRPVLGDTMEIHPTRGTCNYRCRMCLWSDQQNLTYATRQLDTGGLMAVEDWLRLLGELREASVRRLVVSGGGEALINPDLPVILHRAADLGFEIHIYTTGFSIRPGGPLFDALLRCHRIRFSIHSPDPQVYDRIAGTRPAQRALDRVTANLTVLRSDRDHLPAVGIGFVIQPFNYDQLLAMTDYAETIGADWLDLRKDEVDVTDALTTDQNATVADQVRTIRTRPAGATHVDIGDELAALANGITPDRSRTSECLGRYFRPTIGPYGHLTPCDLKAEPRFAATGYTLGHLKQSRLLDVVAVSAGRAISDDCAQCMPSSRTGNKIVHKLLADLTTGTTLGEQPFG</sequence>
<gene>
    <name evidence="6" type="ORF">BJY24_005734</name>
</gene>
<evidence type="ECO:0000256" key="2">
    <source>
        <dbReference type="ARBA" id="ARBA00022723"/>
    </source>
</evidence>
<name>A0A7W9PII3_9NOCA</name>
<evidence type="ECO:0000256" key="4">
    <source>
        <dbReference type="ARBA" id="ARBA00023014"/>
    </source>
</evidence>
<dbReference type="SFLD" id="SFLDG01067">
    <property type="entry name" value="SPASM/twitch_domain_containing"/>
    <property type="match status" value="1"/>
</dbReference>
<dbReference type="AlphaFoldDB" id="A0A7W9PII3"/>
<dbReference type="Gene3D" id="3.20.20.70">
    <property type="entry name" value="Aldolase class I"/>
    <property type="match status" value="1"/>
</dbReference>
<evidence type="ECO:0000313" key="6">
    <source>
        <dbReference type="EMBL" id="MBB5916822.1"/>
    </source>
</evidence>
<evidence type="ECO:0000256" key="3">
    <source>
        <dbReference type="ARBA" id="ARBA00023004"/>
    </source>
</evidence>
<evidence type="ECO:0000256" key="1">
    <source>
        <dbReference type="ARBA" id="ARBA00022691"/>
    </source>
</evidence>
<dbReference type="EMBL" id="JACHIT010000002">
    <property type="protein sequence ID" value="MBB5916822.1"/>
    <property type="molecule type" value="Genomic_DNA"/>
</dbReference>
<dbReference type="Proteomes" id="UP000540412">
    <property type="component" value="Unassembled WGS sequence"/>
</dbReference>
<dbReference type="GO" id="GO:0003824">
    <property type="term" value="F:catalytic activity"/>
    <property type="evidence" value="ECO:0007669"/>
    <property type="project" value="InterPro"/>
</dbReference>
<keyword evidence="1" id="KW-0949">S-adenosyl-L-methionine</keyword>
<dbReference type="GO" id="GO:0051536">
    <property type="term" value="F:iron-sulfur cluster binding"/>
    <property type="evidence" value="ECO:0007669"/>
    <property type="project" value="UniProtKB-KW"/>
</dbReference>
<keyword evidence="4" id="KW-0411">Iron-sulfur</keyword>
<dbReference type="RefSeq" id="WP_040751805.1">
    <property type="nucleotide sequence ID" value="NZ_JACHIT010000002.1"/>
</dbReference>
<protein>
    <submittedName>
        <fullName evidence="6">MoaA/NifB/PqqE/SkfB family radical SAM enzyme</fullName>
    </submittedName>
</protein>
<dbReference type="Pfam" id="PF04055">
    <property type="entry name" value="Radical_SAM"/>
    <property type="match status" value="1"/>
</dbReference>
<evidence type="ECO:0000259" key="5">
    <source>
        <dbReference type="PROSITE" id="PS51918"/>
    </source>
</evidence>
<dbReference type="InterPro" id="IPR050377">
    <property type="entry name" value="Radical_SAM_PqqE_MftC-like"/>
</dbReference>
<dbReference type="PANTHER" id="PTHR11228:SF7">
    <property type="entry name" value="PQQA PEPTIDE CYCLASE"/>
    <property type="match status" value="1"/>
</dbReference>
<dbReference type="InterPro" id="IPR007197">
    <property type="entry name" value="rSAM"/>
</dbReference>
<dbReference type="SFLD" id="SFLDS00029">
    <property type="entry name" value="Radical_SAM"/>
    <property type="match status" value="1"/>
</dbReference>
<keyword evidence="3" id="KW-0408">Iron</keyword>
<evidence type="ECO:0000313" key="7">
    <source>
        <dbReference type="Proteomes" id="UP000540412"/>
    </source>
</evidence>
<dbReference type="PANTHER" id="PTHR11228">
    <property type="entry name" value="RADICAL SAM DOMAIN PROTEIN"/>
    <property type="match status" value="1"/>
</dbReference>
<accession>A0A7W9PII3</accession>
<dbReference type="InterPro" id="IPR013785">
    <property type="entry name" value="Aldolase_TIM"/>
</dbReference>
<reference evidence="6 7" key="1">
    <citation type="submission" date="2020-08" db="EMBL/GenBank/DDBJ databases">
        <title>Sequencing the genomes of 1000 actinobacteria strains.</title>
        <authorList>
            <person name="Klenk H.-P."/>
        </authorList>
    </citation>
    <scope>NUCLEOTIDE SEQUENCE [LARGE SCALE GENOMIC DNA]</scope>
    <source>
        <strain evidence="6 7">DSM 43582</strain>
    </source>
</reference>
<dbReference type="GO" id="GO:0046872">
    <property type="term" value="F:metal ion binding"/>
    <property type="evidence" value="ECO:0007669"/>
    <property type="project" value="UniProtKB-KW"/>
</dbReference>